<dbReference type="EMBL" id="CP113520">
    <property type="protein sequence ID" value="WAJ31107.1"/>
    <property type="molecule type" value="Genomic_DNA"/>
</dbReference>
<reference evidence="1" key="1">
    <citation type="submission" date="2022-11" db="EMBL/GenBank/DDBJ databases">
        <title>beta-Carotene-producing bacterium, Jeongeuplla avenae sp. nov., alleviates the salt stress of Arabidopsis seedlings.</title>
        <authorList>
            <person name="Jiang L."/>
            <person name="Lee J."/>
        </authorList>
    </citation>
    <scope>NUCLEOTIDE SEQUENCE</scope>
    <source>
        <strain evidence="1">DY_R2A_6</strain>
    </source>
</reference>
<keyword evidence="2" id="KW-1185">Reference proteome</keyword>
<accession>A0ACD4NX17</accession>
<dbReference type="EC" id="2.4.-.-" evidence="1"/>
<organism evidence="1 2">
    <name type="scientific">Antarcticirhabdus aurantiaca</name>
    <dbReference type="NCBI Taxonomy" id="2606717"/>
    <lineage>
        <taxon>Bacteria</taxon>
        <taxon>Pseudomonadati</taxon>
        <taxon>Pseudomonadota</taxon>
        <taxon>Alphaproteobacteria</taxon>
        <taxon>Hyphomicrobiales</taxon>
        <taxon>Aurantimonadaceae</taxon>
        <taxon>Antarcticirhabdus</taxon>
    </lineage>
</organism>
<keyword evidence="1" id="KW-0808">Transferase</keyword>
<protein>
    <submittedName>
        <fullName evidence="1">Glycosyltransferase</fullName>
        <ecNumber evidence="1">2.4.-.-</ecNumber>
    </submittedName>
</protein>
<evidence type="ECO:0000313" key="2">
    <source>
        <dbReference type="Proteomes" id="UP001163223"/>
    </source>
</evidence>
<proteinExistence type="predicted"/>
<evidence type="ECO:0000313" key="1">
    <source>
        <dbReference type="EMBL" id="WAJ31107.1"/>
    </source>
</evidence>
<sequence length="326" mass="35452">MSIDAVGIVAIGRNEGERLVACMESLGPLAAAAVYVDSGSSDGSVDAARARGLTVVELDLGTPFTAARARNAGFETLRAARPHIRFVQFVDGDCRIVPGWIEAAAAFLARHEDVAAVAGRRREVLPDASPYNALCDEEWNTPVGDALAVGGDCMMRAEAFRSVGGYAPDLIAGEEPELCARLRAKGWRIRRLDAEMTLHDAAMTRFAQWWRRTKRGGHAYAEVAARHAGSPVAIWRREERRALVWGAGLPVVALAGSVLAHPAFAIVLAAYPLQVARLWRRGSGSARARLRRAVFFTLAKFPEAQGALRYRAGRLVRRRVGLIEYK</sequence>
<dbReference type="Proteomes" id="UP001163223">
    <property type="component" value="Chromosome"/>
</dbReference>
<gene>
    <name evidence="1" type="ORF">OXU80_13270</name>
</gene>
<keyword evidence="1" id="KW-0328">Glycosyltransferase</keyword>
<name>A0ACD4NX17_9HYPH</name>